<dbReference type="Proteomes" id="UP000281406">
    <property type="component" value="Unassembled WGS sequence"/>
</dbReference>
<evidence type="ECO:0000256" key="1">
    <source>
        <dbReference type="SAM" id="MobiDB-lite"/>
    </source>
</evidence>
<protein>
    <submittedName>
        <fullName evidence="2">Uncharacterized protein</fullName>
    </submittedName>
</protein>
<dbReference type="EMBL" id="RJVU01039986">
    <property type="protein sequence ID" value="ROL46256.1"/>
    <property type="molecule type" value="Genomic_DNA"/>
</dbReference>
<sequence length="185" mass="20936">MGPLLMPCSSLEMERERDKGESRRGKKYEMLNVAFLPERQFCQKTHVPLQEVAKGFFFLLQQSPYNKSPQLLRTSAAALRLRELTTRLKRPERKTDRDTDGWALEIQVGPTSTERGFKKKRRELIKRAARSISGLAEKDGCAGWVAVALVDGLRDVLTGDYKGGTANRRKEEQLDVVTALMRAGL</sequence>
<comment type="caution">
    <text evidence="2">The sequence shown here is derived from an EMBL/GenBank/DDBJ whole genome shotgun (WGS) entry which is preliminary data.</text>
</comment>
<gene>
    <name evidence="2" type="ORF">DPX16_6290</name>
</gene>
<feature type="compositionally biased region" description="Basic and acidic residues" evidence="1">
    <location>
        <begin position="12"/>
        <end position="24"/>
    </location>
</feature>
<dbReference type="AlphaFoldDB" id="A0A3N0YJ41"/>
<feature type="region of interest" description="Disordered" evidence="1">
    <location>
        <begin position="1"/>
        <end position="24"/>
    </location>
</feature>
<name>A0A3N0YJ41_ANAGA</name>
<evidence type="ECO:0000313" key="3">
    <source>
        <dbReference type="Proteomes" id="UP000281406"/>
    </source>
</evidence>
<keyword evidence="3" id="KW-1185">Reference proteome</keyword>
<organism evidence="2 3">
    <name type="scientific">Anabarilius grahami</name>
    <name type="common">Kanglang fish</name>
    <name type="synonym">Barilius grahami</name>
    <dbReference type="NCBI Taxonomy" id="495550"/>
    <lineage>
        <taxon>Eukaryota</taxon>
        <taxon>Metazoa</taxon>
        <taxon>Chordata</taxon>
        <taxon>Craniata</taxon>
        <taxon>Vertebrata</taxon>
        <taxon>Euteleostomi</taxon>
        <taxon>Actinopterygii</taxon>
        <taxon>Neopterygii</taxon>
        <taxon>Teleostei</taxon>
        <taxon>Ostariophysi</taxon>
        <taxon>Cypriniformes</taxon>
        <taxon>Xenocyprididae</taxon>
        <taxon>Xenocypridinae</taxon>
        <taxon>Xenocypridinae incertae sedis</taxon>
        <taxon>Anabarilius</taxon>
    </lineage>
</organism>
<proteinExistence type="predicted"/>
<accession>A0A3N0YJ41</accession>
<evidence type="ECO:0000313" key="2">
    <source>
        <dbReference type="EMBL" id="ROL46256.1"/>
    </source>
</evidence>
<reference evidence="2 3" key="1">
    <citation type="submission" date="2018-10" db="EMBL/GenBank/DDBJ databases">
        <title>Genome assembly for a Yunnan-Guizhou Plateau 3E fish, Anabarilius grahami (Regan), and its evolutionary and genetic applications.</title>
        <authorList>
            <person name="Jiang W."/>
        </authorList>
    </citation>
    <scope>NUCLEOTIDE SEQUENCE [LARGE SCALE GENOMIC DNA]</scope>
    <source>
        <strain evidence="2">AG-KIZ</strain>
        <tissue evidence="2">Muscle</tissue>
    </source>
</reference>